<dbReference type="RefSeq" id="WP_061476230.1">
    <property type="nucleotide sequence ID" value="NZ_JMGO02000004.1"/>
</dbReference>
<dbReference type="OrthoDB" id="9810005at2"/>
<dbReference type="PANTHER" id="PTHR46124:SF3">
    <property type="entry name" value="HYDROLASE"/>
    <property type="match status" value="1"/>
</dbReference>
<feature type="binding site" evidence="4">
    <location>
        <position position="204"/>
    </location>
    <ligand>
        <name>a divalent metal cation</name>
        <dbReference type="ChEBI" id="CHEBI:60240"/>
        <label>1</label>
    </ligand>
</feature>
<feature type="binding site" evidence="4">
    <location>
        <position position="130"/>
    </location>
    <ligand>
        <name>a divalent metal cation</name>
        <dbReference type="ChEBI" id="CHEBI:60240"/>
        <label>2</label>
    </ligand>
</feature>
<dbReference type="FunFam" id="3.20.20.140:FF:000005">
    <property type="entry name" value="TatD family hydrolase"/>
    <property type="match status" value="1"/>
</dbReference>
<evidence type="ECO:0000256" key="4">
    <source>
        <dbReference type="PIRSR" id="PIRSR005902-1"/>
    </source>
</evidence>
<accession>A0A175VI88</accession>
<dbReference type="PANTHER" id="PTHR46124">
    <property type="entry name" value="D-AMINOACYL-TRNA DEACYLASE"/>
    <property type="match status" value="1"/>
</dbReference>
<dbReference type="Proteomes" id="UP000078435">
    <property type="component" value="Unassembled WGS sequence"/>
</dbReference>
<dbReference type="GO" id="GO:0005829">
    <property type="term" value="C:cytosol"/>
    <property type="evidence" value="ECO:0007669"/>
    <property type="project" value="TreeGrafter"/>
</dbReference>
<dbReference type="Gene3D" id="3.20.20.140">
    <property type="entry name" value="Metal-dependent hydrolases"/>
    <property type="match status" value="1"/>
</dbReference>
<keyword evidence="3" id="KW-0378">Hydrolase</keyword>
<dbReference type="InterPro" id="IPR032466">
    <property type="entry name" value="Metal_Hydrolase"/>
</dbReference>
<name>A0A175VI88_AEREN</name>
<gene>
    <name evidence="5" type="ORF">LCR_14235</name>
</gene>
<dbReference type="PIRSF" id="PIRSF005902">
    <property type="entry name" value="DNase_TatD"/>
    <property type="match status" value="1"/>
</dbReference>
<evidence type="ECO:0000256" key="1">
    <source>
        <dbReference type="ARBA" id="ARBA00009275"/>
    </source>
</evidence>
<proteinExistence type="inferred from homology"/>
<reference evidence="5 6" key="1">
    <citation type="submission" date="2016-02" db="EMBL/GenBank/DDBJ databases">
        <title>Draft genome sequence of Aeromonas trota strain 1999lcr isolated from cerebrospinal fluid (CSF).</title>
        <authorList>
            <person name="Dallagassa C.B."/>
            <person name="Prediger K.C."/>
            <person name="Weiss V.A."/>
            <person name="Assis F.E."/>
            <person name="Baura V."/>
            <person name="Cruz L.M."/>
            <person name="Souza E.M."/>
            <person name="Pedrosa F.O."/>
            <person name="Fadel-Picheth C.M."/>
        </authorList>
    </citation>
    <scope>NUCLEOTIDE SEQUENCE [LARGE SCALE GENOMIC DNA]</scope>
    <source>
        <strain evidence="5 6">1999lcr</strain>
    </source>
</reference>
<dbReference type="AlphaFoldDB" id="A0A175VI88"/>
<dbReference type="PROSITE" id="PS01137">
    <property type="entry name" value="TATD_1"/>
    <property type="match status" value="1"/>
</dbReference>
<dbReference type="InterPro" id="IPR018228">
    <property type="entry name" value="DNase_TatD-rel_CS"/>
</dbReference>
<dbReference type="InterPro" id="IPR001130">
    <property type="entry name" value="TatD-like"/>
</dbReference>
<dbReference type="GO" id="GO:0016788">
    <property type="term" value="F:hydrolase activity, acting on ester bonds"/>
    <property type="evidence" value="ECO:0007669"/>
    <property type="project" value="InterPro"/>
</dbReference>
<organism evidence="5 6">
    <name type="scientific">Aeromonas enteropelogenes</name>
    <name type="common">Aeromonas trota</name>
    <dbReference type="NCBI Taxonomy" id="29489"/>
    <lineage>
        <taxon>Bacteria</taxon>
        <taxon>Pseudomonadati</taxon>
        <taxon>Pseudomonadota</taxon>
        <taxon>Gammaproteobacteria</taxon>
        <taxon>Aeromonadales</taxon>
        <taxon>Aeromonadaceae</taxon>
        <taxon>Aeromonas</taxon>
    </lineage>
</organism>
<evidence type="ECO:0000256" key="2">
    <source>
        <dbReference type="ARBA" id="ARBA00022723"/>
    </source>
</evidence>
<feature type="binding site" evidence="4">
    <location>
        <position position="154"/>
    </location>
    <ligand>
        <name>a divalent metal cation</name>
        <dbReference type="ChEBI" id="CHEBI:60240"/>
        <label>2</label>
    </ligand>
</feature>
<evidence type="ECO:0000256" key="3">
    <source>
        <dbReference type="ARBA" id="ARBA00022801"/>
    </source>
</evidence>
<feature type="binding site" evidence="4">
    <location>
        <position position="9"/>
    </location>
    <ligand>
        <name>a divalent metal cation</name>
        <dbReference type="ChEBI" id="CHEBI:60240"/>
        <label>1</label>
    </ligand>
</feature>
<protein>
    <submittedName>
        <fullName evidence="5">Deoxyribonuclease</fullName>
    </submittedName>
</protein>
<comment type="caution">
    <text evidence="5">The sequence shown here is derived from an EMBL/GenBank/DDBJ whole genome shotgun (WGS) entry which is preliminary data.</text>
</comment>
<comment type="similarity">
    <text evidence="1">Belongs to the metallo-dependent hydrolases superfamily. TatD-type hydrolase family.</text>
</comment>
<keyword evidence="2 4" id="KW-0479">Metal-binding</keyword>
<sequence>MQLIDSHCHLDFPVFDKDREVLLAHCRQLGIREYIIPAIAEDNWERVMALAGQHADIFYGLGIHPWYAGAQQEGVMERLRMLVARRPTGLVAIGECGLDLRSHVPQEGQLELFEAQIRLACEYELPLIVHSVRANDTVAKLLCRFKPARGGVIHAFSGSRQQADTFWQMGFRLGVGGVISYERANKTREAFRDMPLSSLLLETDAPDMPLQGEQGQRNTPASLVKIVTTLASIREEGMVDVARVLHGSTLELFHPERQC</sequence>
<dbReference type="EMBL" id="JMGO02000004">
    <property type="protein sequence ID" value="KXU80250.1"/>
    <property type="molecule type" value="Genomic_DNA"/>
</dbReference>
<evidence type="ECO:0000313" key="5">
    <source>
        <dbReference type="EMBL" id="KXU80250.1"/>
    </source>
</evidence>
<dbReference type="Pfam" id="PF01026">
    <property type="entry name" value="TatD_DNase"/>
    <property type="match status" value="1"/>
</dbReference>
<feature type="binding site" evidence="4">
    <location>
        <position position="95"/>
    </location>
    <ligand>
        <name>a divalent metal cation</name>
        <dbReference type="ChEBI" id="CHEBI:60240"/>
        <label>1</label>
    </ligand>
</feature>
<feature type="binding site" evidence="4">
    <location>
        <position position="7"/>
    </location>
    <ligand>
        <name>a divalent metal cation</name>
        <dbReference type="ChEBI" id="CHEBI:60240"/>
        <label>1</label>
    </ligand>
</feature>
<dbReference type="CDD" id="cd01310">
    <property type="entry name" value="TatD_DNAse"/>
    <property type="match status" value="1"/>
</dbReference>
<evidence type="ECO:0000313" key="6">
    <source>
        <dbReference type="Proteomes" id="UP000078435"/>
    </source>
</evidence>
<dbReference type="GO" id="GO:0046872">
    <property type="term" value="F:metal ion binding"/>
    <property type="evidence" value="ECO:0007669"/>
    <property type="project" value="UniProtKB-KW"/>
</dbReference>
<dbReference type="SUPFAM" id="SSF51556">
    <property type="entry name" value="Metallo-dependent hydrolases"/>
    <property type="match status" value="1"/>
</dbReference>